<dbReference type="NCBIfam" id="TIGR00885">
    <property type="entry name" value="fucP"/>
    <property type="match status" value="1"/>
</dbReference>
<evidence type="ECO:0000259" key="9">
    <source>
        <dbReference type="PROSITE" id="PS50850"/>
    </source>
</evidence>
<protein>
    <submittedName>
        <fullName evidence="10">L-fucose:H+ symporter permease</fullName>
    </submittedName>
</protein>
<dbReference type="PANTHER" id="PTHR43702:SF11">
    <property type="entry name" value="L-FUCOSE-PROTON SYMPORTER"/>
    <property type="match status" value="1"/>
</dbReference>
<evidence type="ECO:0000256" key="7">
    <source>
        <dbReference type="ARBA" id="ARBA00023136"/>
    </source>
</evidence>
<dbReference type="GO" id="GO:0005354">
    <property type="term" value="F:galactose transmembrane transporter activity"/>
    <property type="evidence" value="ECO:0007669"/>
    <property type="project" value="InterPro"/>
</dbReference>
<keyword evidence="11" id="KW-1185">Reference proteome</keyword>
<dbReference type="RefSeq" id="WP_113614839.1">
    <property type="nucleotide sequence ID" value="NZ_QFFJ01000001.1"/>
</dbReference>
<feature type="transmembrane region" description="Helical" evidence="8">
    <location>
        <begin position="209"/>
        <end position="227"/>
    </location>
</feature>
<evidence type="ECO:0000256" key="1">
    <source>
        <dbReference type="ARBA" id="ARBA00003321"/>
    </source>
</evidence>
<name>A0A365Y1Z3_9BACT</name>
<dbReference type="SUPFAM" id="SSF103473">
    <property type="entry name" value="MFS general substrate transporter"/>
    <property type="match status" value="1"/>
</dbReference>
<accession>A0A365Y1Z3</accession>
<organism evidence="10 11">
    <name type="scientific">Chitinophaga flava</name>
    <dbReference type="NCBI Taxonomy" id="2259036"/>
    <lineage>
        <taxon>Bacteria</taxon>
        <taxon>Pseudomonadati</taxon>
        <taxon>Bacteroidota</taxon>
        <taxon>Chitinophagia</taxon>
        <taxon>Chitinophagales</taxon>
        <taxon>Chitinophagaceae</taxon>
        <taxon>Chitinophaga</taxon>
    </lineage>
</organism>
<feature type="transmembrane region" description="Helical" evidence="8">
    <location>
        <begin position="21"/>
        <end position="41"/>
    </location>
</feature>
<feature type="transmembrane region" description="Helical" evidence="8">
    <location>
        <begin position="256"/>
        <end position="280"/>
    </location>
</feature>
<dbReference type="InterPro" id="IPR050375">
    <property type="entry name" value="MFS_TsgA-like"/>
</dbReference>
<dbReference type="Pfam" id="PF07690">
    <property type="entry name" value="MFS_1"/>
    <property type="match status" value="1"/>
</dbReference>
<feature type="transmembrane region" description="Helical" evidence="8">
    <location>
        <begin position="93"/>
        <end position="111"/>
    </location>
</feature>
<feature type="transmembrane region" description="Helical" evidence="8">
    <location>
        <begin position="155"/>
        <end position="178"/>
    </location>
</feature>
<dbReference type="AlphaFoldDB" id="A0A365Y1Z3"/>
<dbReference type="GO" id="GO:0005886">
    <property type="term" value="C:plasma membrane"/>
    <property type="evidence" value="ECO:0007669"/>
    <property type="project" value="UniProtKB-SubCell"/>
</dbReference>
<evidence type="ECO:0000256" key="8">
    <source>
        <dbReference type="SAM" id="Phobius"/>
    </source>
</evidence>
<feature type="transmembrane region" description="Helical" evidence="8">
    <location>
        <begin position="61"/>
        <end position="81"/>
    </location>
</feature>
<evidence type="ECO:0000313" key="11">
    <source>
        <dbReference type="Proteomes" id="UP000253410"/>
    </source>
</evidence>
<comment type="subcellular location">
    <subcellularLocation>
        <location evidence="2">Cell inner membrane</location>
        <topology evidence="2">Multi-pass membrane protein</topology>
    </subcellularLocation>
</comment>
<gene>
    <name evidence="10" type="primary">fucP</name>
    <name evidence="10" type="ORF">DF182_06495</name>
</gene>
<dbReference type="GO" id="GO:0015535">
    <property type="term" value="F:fucose:proton symporter activity"/>
    <property type="evidence" value="ECO:0007669"/>
    <property type="project" value="InterPro"/>
</dbReference>
<evidence type="ECO:0000256" key="6">
    <source>
        <dbReference type="ARBA" id="ARBA00022989"/>
    </source>
</evidence>
<feature type="transmembrane region" description="Helical" evidence="8">
    <location>
        <begin position="322"/>
        <end position="339"/>
    </location>
</feature>
<feature type="transmembrane region" description="Helical" evidence="8">
    <location>
        <begin position="406"/>
        <end position="425"/>
    </location>
</feature>
<evidence type="ECO:0000313" key="10">
    <source>
        <dbReference type="EMBL" id="RBL92241.1"/>
    </source>
</evidence>
<comment type="caution">
    <text evidence="10">The sequence shown here is derived from an EMBL/GenBank/DDBJ whole genome shotgun (WGS) entry which is preliminary data.</text>
</comment>
<dbReference type="InterPro" id="IPR005275">
    <property type="entry name" value="Lfuc_symporter_FucP"/>
</dbReference>
<feature type="transmembrane region" description="Helical" evidence="8">
    <location>
        <begin position="117"/>
        <end position="134"/>
    </location>
</feature>
<dbReference type="InterPro" id="IPR036259">
    <property type="entry name" value="MFS_trans_sf"/>
</dbReference>
<proteinExistence type="inferred from homology"/>
<dbReference type="PROSITE" id="PS50850">
    <property type="entry name" value="MFS"/>
    <property type="match status" value="1"/>
</dbReference>
<comment type="similarity">
    <text evidence="3">Belongs to the major facilitator superfamily. FHS transporter (TC 2.A.1.7) family.</text>
</comment>
<dbReference type="GO" id="GO:0055056">
    <property type="term" value="F:D-glucose transmembrane transporter activity"/>
    <property type="evidence" value="ECO:0007669"/>
    <property type="project" value="InterPro"/>
</dbReference>
<keyword evidence="4" id="KW-1003">Cell membrane</keyword>
<dbReference type="CDD" id="cd17394">
    <property type="entry name" value="MFS_FucP_like"/>
    <property type="match status" value="1"/>
</dbReference>
<dbReference type="NCBIfam" id="TIGR01272">
    <property type="entry name" value="gluP"/>
    <property type="match status" value="1"/>
</dbReference>
<dbReference type="Gene3D" id="1.20.1250.20">
    <property type="entry name" value="MFS general substrate transporter like domains"/>
    <property type="match status" value="2"/>
</dbReference>
<evidence type="ECO:0000256" key="5">
    <source>
        <dbReference type="ARBA" id="ARBA00022692"/>
    </source>
</evidence>
<dbReference type="InterPro" id="IPR020846">
    <property type="entry name" value="MFS_dom"/>
</dbReference>
<evidence type="ECO:0000256" key="2">
    <source>
        <dbReference type="ARBA" id="ARBA00004429"/>
    </source>
</evidence>
<evidence type="ECO:0000256" key="4">
    <source>
        <dbReference type="ARBA" id="ARBA00022475"/>
    </source>
</evidence>
<dbReference type="InterPro" id="IPR011701">
    <property type="entry name" value="MFS"/>
</dbReference>
<feature type="transmembrane region" description="Helical" evidence="8">
    <location>
        <begin position="381"/>
        <end position="400"/>
    </location>
</feature>
<sequence length="435" mass="46250">MAGGAVSNSTYTSKPTSGKQAGSYLFPFILVTSLFFLWALIHNLSPVLIPHLKKACQLTDLQSSFIDSAVFAAYFLMALPAGAVMRKFGYKTGIIFGLCLYAIGAFLFIPAANSREYIAFLGALFVIATGLTFLETAANPYVTVLGSPETATTRLNLAQSFNGVGAVLGPVLGARFILSGTEHTQDQLNAMSSVELQQYLSTEAGTVKIPYMIIGMVVLLVALMFVVTKMPEVQEAKDENVDASPSGGSIFRHKHLVAAVITQFFYIGAQIGVNAFFIRFAKYAAGIPEREAANLLGWVAGLGFMIGRFFGTFLMSKIKASSLLTVYGAINVGLILLAMTTKGMVAVGAVLLVPFFMSIMFPTIFSLGIRGLGGDTKLGSSLLVMSIVGGAICPPLMGLISDASNIQMAYIIPLVCFAVVVWFGAKGHKLDAARS</sequence>
<reference evidence="10 11" key="1">
    <citation type="submission" date="2018-05" db="EMBL/GenBank/DDBJ databases">
        <title>Chitinophaga sp. K3CV102501T nov., isolated from isolated from a monsoon evergreen broad-leaved forest soil.</title>
        <authorList>
            <person name="Lv Y."/>
        </authorList>
    </citation>
    <scope>NUCLEOTIDE SEQUENCE [LARGE SCALE GENOMIC DNA]</scope>
    <source>
        <strain evidence="10 11">GDMCC 1.1325</strain>
    </source>
</reference>
<dbReference type="EMBL" id="QFFJ01000001">
    <property type="protein sequence ID" value="RBL92241.1"/>
    <property type="molecule type" value="Genomic_DNA"/>
</dbReference>
<keyword evidence="5 8" id="KW-0812">Transmembrane</keyword>
<dbReference type="InterPro" id="IPR005964">
    <property type="entry name" value="Glc/Gal_transptr_bac"/>
</dbReference>
<feature type="domain" description="Major facilitator superfamily (MFS) profile" evidence="9">
    <location>
        <begin position="27"/>
        <end position="435"/>
    </location>
</feature>
<keyword evidence="7 8" id="KW-0472">Membrane</keyword>
<feature type="transmembrane region" description="Helical" evidence="8">
    <location>
        <begin position="345"/>
        <end position="369"/>
    </location>
</feature>
<comment type="function">
    <text evidence="1">Intake of glucose and galactose.</text>
</comment>
<evidence type="ECO:0000256" key="3">
    <source>
        <dbReference type="ARBA" id="ARBA00009120"/>
    </source>
</evidence>
<feature type="transmembrane region" description="Helical" evidence="8">
    <location>
        <begin position="292"/>
        <end position="310"/>
    </location>
</feature>
<dbReference type="OrthoDB" id="9786665at2"/>
<keyword evidence="6 8" id="KW-1133">Transmembrane helix</keyword>
<dbReference type="GO" id="GO:1904659">
    <property type="term" value="P:D-glucose transmembrane transport"/>
    <property type="evidence" value="ECO:0007669"/>
    <property type="project" value="InterPro"/>
</dbReference>
<dbReference type="PANTHER" id="PTHR43702">
    <property type="entry name" value="L-FUCOSE-PROTON SYMPORTER"/>
    <property type="match status" value="1"/>
</dbReference>
<dbReference type="Proteomes" id="UP000253410">
    <property type="component" value="Unassembled WGS sequence"/>
</dbReference>